<dbReference type="Gene3D" id="1.20.120.980">
    <property type="entry name" value="Serine carboxypeptidase S28, SKS domain"/>
    <property type="match status" value="1"/>
</dbReference>
<proteinExistence type="inferred from homology"/>
<comment type="pathway">
    <text evidence="3 24">Glycan biosynthesis; glycogen metabolism.</text>
</comment>
<feature type="region of interest" description="Disordered" evidence="25">
    <location>
        <begin position="1045"/>
        <end position="1085"/>
    </location>
</feature>
<feature type="compositionally biased region" description="Basic and acidic residues" evidence="25">
    <location>
        <begin position="1045"/>
        <end position="1066"/>
    </location>
</feature>
<dbReference type="Gene3D" id="3.40.50.1820">
    <property type="entry name" value="alpha/beta hydrolase"/>
    <property type="match status" value="1"/>
</dbReference>
<comment type="subcellular location">
    <subcellularLocation>
        <location evidence="2 24">Cell membrane</location>
        <topology evidence="2 24">Lipid-anchor</topology>
        <orientation evidence="2 24">Cytoplasmic side</orientation>
    </subcellularLocation>
</comment>
<dbReference type="SUPFAM" id="SSF48208">
    <property type="entry name" value="Six-hairpin glycosidases"/>
    <property type="match status" value="1"/>
</dbReference>
<comment type="catalytic activity">
    <reaction evidence="23">
        <text>(S)-malate + NAD(+) = oxaloacetate + NADH + H(+)</text>
        <dbReference type="Rhea" id="RHEA:21432"/>
        <dbReference type="ChEBI" id="CHEBI:15378"/>
        <dbReference type="ChEBI" id="CHEBI:15589"/>
        <dbReference type="ChEBI" id="CHEBI:16452"/>
        <dbReference type="ChEBI" id="CHEBI:57540"/>
        <dbReference type="ChEBI" id="CHEBI:57945"/>
        <dbReference type="EC" id="1.1.1.37"/>
    </reaction>
</comment>
<evidence type="ECO:0000256" key="1">
    <source>
        <dbReference type="ARBA" id="ARBA00002837"/>
    </source>
</evidence>
<evidence type="ECO:0000256" key="5">
    <source>
        <dbReference type="ARBA" id="ARBA00008824"/>
    </source>
</evidence>
<dbReference type="Pfam" id="PF00056">
    <property type="entry name" value="Ldh_1_N"/>
    <property type="match status" value="1"/>
</dbReference>
<dbReference type="InterPro" id="IPR008734">
    <property type="entry name" value="PHK_A/B_su"/>
</dbReference>
<dbReference type="InterPro" id="IPR022383">
    <property type="entry name" value="Lactate/malate_DH_C"/>
</dbReference>
<reference evidence="30" key="2">
    <citation type="submission" date="2022-06" db="UniProtKB">
        <authorList>
            <consortium name="EnsemblMetazoa"/>
        </authorList>
    </citation>
    <scope>IDENTIFICATION</scope>
    <source>
        <strain evidence="30">PS312</strain>
    </source>
</reference>
<evidence type="ECO:0000256" key="3">
    <source>
        <dbReference type="ARBA" id="ARBA00005131"/>
    </source>
</evidence>
<dbReference type="FunFam" id="3.40.50.720:FF:000013">
    <property type="entry name" value="Malate dehydrogenase"/>
    <property type="match status" value="1"/>
</dbReference>
<keyword evidence="9" id="KW-0816">Tricarboxylic acid cycle</keyword>
<accession>A0A8R1YFS7</accession>
<dbReference type="InterPro" id="IPR001236">
    <property type="entry name" value="Lactate/malate_DH_N"/>
</dbReference>
<keyword evidence="14" id="KW-0645">Protease</keyword>
<accession>A0A2A6D386</accession>
<keyword evidence="18 24" id="KW-0472">Membrane</keyword>
<dbReference type="SUPFAM" id="SSF51735">
    <property type="entry name" value="NAD(P)-binding Rossmann-fold domains"/>
    <property type="match status" value="1"/>
</dbReference>
<dbReference type="GO" id="GO:0070008">
    <property type="term" value="F:serine-type exopeptidase activity"/>
    <property type="evidence" value="ECO:0007669"/>
    <property type="project" value="InterPro"/>
</dbReference>
<dbReference type="GO" id="GO:0006108">
    <property type="term" value="P:malate metabolic process"/>
    <property type="evidence" value="ECO:0007669"/>
    <property type="project" value="InterPro"/>
</dbReference>
<feature type="compositionally biased region" description="Polar residues" evidence="25">
    <location>
        <begin position="732"/>
        <end position="760"/>
    </location>
</feature>
<dbReference type="FunFam" id="3.90.110.10:FF:000001">
    <property type="entry name" value="Malate dehydrogenase"/>
    <property type="match status" value="1"/>
</dbReference>
<dbReference type="FunFam" id="1.50.10.10:FF:000004">
    <property type="entry name" value="Phosphorylase b kinase regulatory subunit"/>
    <property type="match status" value="1"/>
</dbReference>
<evidence type="ECO:0000256" key="16">
    <source>
        <dbReference type="ARBA" id="ARBA00023002"/>
    </source>
</evidence>
<keyword evidence="10" id="KW-0597">Phosphoprotein</keyword>
<dbReference type="GO" id="GO:0005964">
    <property type="term" value="C:phosphorylase kinase complex"/>
    <property type="evidence" value="ECO:0000318"/>
    <property type="project" value="GO_Central"/>
</dbReference>
<keyword evidence="16" id="KW-0560">Oxidoreductase</keyword>
<dbReference type="InterPro" id="IPR011613">
    <property type="entry name" value="GH15-like"/>
</dbReference>
<evidence type="ECO:0000259" key="27">
    <source>
        <dbReference type="Pfam" id="PF00723"/>
    </source>
</evidence>
<dbReference type="Pfam" id="PF05577">
    <property type="entry name" value="Peptidase_S28"/>
    <property type="match status" value="1"/>
</dbReference>
<dbReference type="GO" id="GO:0030060">
    <property type="term" value="F:L-malate dehydrogenase (NAD+) activity"/>
    <property type="evidence" value="ECO:0007669"/>
    <property type="project" value="UniProtKB-EC"/>
</dbReference>
<keyword evidence="21 24" id="KW-0449">Lipoprotein</keyword>
<evidence type="ECO:0000256" key="20">
    <source>
        <dbReference type="ARBA" id="ARBA00023277"/>
    </source>
</evidence>
<dbReference type="GO" id="GO:0005977">
    <property type="term" value="P:glycogen metabolic process"/>
    <property type="evidence" value="ECO:0007669"/>
    <property type="project" value="UniProtKB-UniPathway"/>
</dbReference>
<evidence type="ECO:0000313" key="30">
    <source>
        <dbReference type="EnsemblMetazoa" id="PPA19873.1"/>
    </source>
</evidence>
<evidence type="ECO:0000256" key="23">
    <source>
        <dbReference type="ARBA" id="ARBA00048313"/>
    </source>
</evidence>
<gene>
    <name evidence="30" type="primary">WBGene00109427</name>
</gene>
<dbReference type="FunFam" id="1.20.120.980:FF:000007">
    <property type="entry name" value="Predicted protein"/>
    <property type="match status" value="1"/>
</dbReference>
<feature type="region of interest" description="Disordered" evidence="25">
    <location>
        <begin position="728"/>
        <end position="774"/>
    </location>
</feature>
<dbReference type="GO" id="GO:0005516">
    <property type="term" value="F:calmodulin binding"/>
    <property type="evidence" value="ECO:0007669"/>
    <property type="project" value="UniProtKB-KW"/>
</dbReference>
<keyword evidence="19" id="KW-0325">Glycoprotein</keyword>
<dbReference type="CDD" id="cd01337">
    <property type="entry name" value="MDH_glyoxysomal_mitochondrial"/>
    <property type="match status" value="1"/>
</dbReference>
<dbReference type="Gene3D" id="1.50.10.10">
    <property type="match status" value="1"/>
</dbReference>
<dbReference type="InterPro" id="IPR012341">
    <property type="entry name" value="6hp_glycosidase-like_sf"/>
</dbReference>
<dbReference type="InterPro" id="IPR029058">
    <property type="entry name" value="AB_hydrolase_fold"/>
</dbReference>
<keyword evidence="20 24" id="KW-0119">Carbohydrate metabolism</keyword>
<dbReference type="GO" id="GO:0006508">
    <property type="term" value="P:proteolysis"/>
    <property type="evidence" value="ECO:0007669"/>
    <property type="project" value="InterPro"/>
</dbReference>
<keyword evidence="8 24" id="KW-1003">Cell membrane</keyword>
<dbReference type="Pfam" id="PF02866">
    <property type="entry name" value="Ldh_1_C"/>
    <property type="match status" value="1"/>
</dbReference>
<keyword evidence="17" id="KW-0520">NAD</keyword>
<sequence length="2105" mass="234602">MRARSGSGVRLDRILFLAEQTILKHQDPVTALFANQNDNFPDHAWVRDNVYAAHALWALYRAFQKSADFDEDMVKANELGMTCVKLMQSLLECMMRQADKVEEFKKHQRALDSLHAKYSARKKLSVVGDSEWGHLQLDATSLFLLTLAQMTASGLQVVRNFDEVAFIQNLVWYIETGYRTPDFGVWERGDKTNQGIRELNASSIGMVKAALQALNSVGDLFGDGSKGSVIHVMPDEIEQCTAVLESMLPRESFSKETDAALLTIISYPGFAVEDSELIEATRETIINSLYGKYGCKRFLRDGYKTVLEDPSRLYYNKSELQQFEDIECEWPVFVCFLLLDAMYRKDESDVERYWRQLDEVLVVCPQGFRYVPELYKVERDHVSGEKSHRGSQPRSYDGPTPYLWAQSLYVICSLLYEGFLLPSELDPLSRRMAAHERKAPCEVQVSVLADSLEVQEELRLNGIYVQRVDELDDVFCVRPASALAATLAKLGECSKLSMTGRPLERDVGILSTSRLYQVGKKFVIFTPQFMDRSRSHLMYDIRILMDEWGSELTYLYDAWRPRVQIAAGRALVVLVVNKGMLSSEGLSSIANLSMTRFMKSTVIGTIKKINNGYIGGARVVMKNVSDFFRTTAVNKLEFHDDWDERREERIQLLARGDKTMEKASMDTPKGPKGKGGIKRGESIKDRSAYNIMHKASMRHRSIVLDSNDSGKRLSDEDLVQLRLAYSRGGKNSLDTPTTHSPASTVENRSPSRTVGFSSPSPLARSSPISIPTPPPSLPVLHESPISRGGVLHTNMKNTGSSSKMGVGEVVEMLRETSDLEEQTTLIHYLWMKFGADYDTRLEEGRAVTVRDLMEEVYEKACETREWSLIRLTSGLLRKRLDELPKAVTHLLVRQKQLTVGMPSKKEEAITSPKTNEELKDIMYRAYADDPNAFTLSQEIIVYLGSLVRTEPKLFAEVFRVRVGLIIQNWLDYVIYRRRMHYRLEGSLILTIFGFPFPNLLTISPFEMKSMLFLLLSGRLLEDAADGGEGKGARTGIGSFRKQIEERKSMRKSMRAEKKEESKESDSSKSVSMEESGEESEESGESEEEVFGIWLRHRRIDGALNRVPPNFYATLWDTLHRLPQGVRVNGITLHWGLTQEMTRREIKFALEVEEVLNQIPEPEYRELVIETIYLVGRLEKLTTEYSTIPSDRPIDIDNIVQRANAIFVDQNRQMETEVLDCCGTGKKCDGARGICKHLYDSAPAGEYGTSHYIIKSLCSFFMMKALLLLLLVIVCIEGKRRRFPRSTSEYVSTSNSDITYTWDEYWFETKMDNFDFTNLNTFKIRYLVNMNSYKAGGPIFFYTGNEGVIEEFANATGLMWDLAPTFNAAVILAEHRYYGKSQPYGTYDDSYETVDKLAFLSSEQALADYAALLQWLRNNEPDKNRPITFDANTKIIAFGGSYGGMLSAWFRMKYPHIIDGAYASSAPVNYFNNAPGVDWGGFDKITTDTFRKSGCDNAVISKSWDSVKNLAKTGDGQKYLNDVFGIDKKSLVTSAADADGLNDYIREGIEYMAMTDYAYSSDFLKPMPASPVKYVCDNYLKQGTISLTDDKAIAKAMADTAAVYFNYNNTDPSYTVCFKDGCGDAGTDALGSPDGWPWQECTELVMTMCARGGQNDFFWDECTQNPPLDMYNGYCPSAFKSQGWKKGMLGVDAVGTKYGFSWSGVTNVILTNGELDPWRAGGVQTSDKARRLFATTITNSAHHFDLRQPNTCDPSNVPWIRFQPIEMALPASAKCVSSLISTGVRTAARQSSSQPKVALLGASGGIGQPLGLLLKQDSNIANLALYDLVGTPGVAADLSHIDSNVRVKAYTGAKELTACVEGADVVVIPAGVPRKPGMTRDDLFNTNAGIVRDLVETIAKAAPKAFIAIITNPVNSTVPIAIEVMKNNGIDAKKRIFGVTTLDVVRAQAFVSELKGTDAAKTVVPVIGGHAGITIIPVLSQVTPSVKFSEDEIKKLTPRIQDAGTEVVNAKAGAGSATLSMALAGARFANYLVRAVKGEKIEACSYVASDAVKGVEYFSTKVQIGQSGVEKILGVGNLSAYEKACVEAAVPQLQKEIAKGIKFIKG</sequence>
<evidence type="ECO:0000256" key="4">
    <source>
        <dbReference type="ARBA" id="ARBA00007128"/>
    </source>
</evidence>
<evidence type="ECO:0000256" key="8">
    <source>
        <dbReference type="ARBA" id="ARBA00022475"/>
    </source>
</evidence>
<evidence type="ECO:0000256" key="24">
    <source>
        <dbReference type="RuleBase" id="RU364123"/>
    </source>
</evidence>
<comment type="function">
    <text evidence="1">Phosphorylase b kinase catalyzes the phosphorylation of serine in certain substrates, including troponin I. The alpha chain may bind calmodulin.</text>
</comment>
<dbReference type="Gene3D" id="3.40.50.720">
    <property type="entry name" value="NAD(P)-binding Rossmann-like Domain"/>
    <property type="match status" value="1"/>
</dbReference>
<dbReference type="InterPro" id="IPR015955">
    <property type="entry name" value="Lactate_DH/Glyco_Ohase_4_C"/>
</dbReference>
<organism evidence="30 31">
    <name type="scientific">Pristionchus pacificus</name>
    <name type="common">Parasitic nematode worm</name>
    <dbReference type="NCBI Taxonomy" id="54126"/>
    <lineage>
        <taxon>Eukaryota</taxon>
        <taxon>Metazoa</taxon>
        <taxon>Ecdysozoa</taxon>
        <taxon>Nematoda</taxon>
        <taxon>Chromadorea</taxon>
        <taxon>Rhabditida</taxon>
        <taxon>Rhabditina</taxon>
        <taxon>Diplogasteromorpha</taxon>
        <taxon>Diplogasteroidea</taxon>
        <taxon>Neodiplogasteridae</taxon>
        <taxon>Pristionchus</taxon>
    </lineage>
</organism>
<evidence type="ECO:0000259" key="28">
    <source>
        <dbReference type="Pfam" id="PF02866"/>
    </source>
</evidence>
<feature type="compositionally biased region" description="Acidic residues" evidence="25">
    <location>
        <begin position="1074"/>
        <end position="1085"/>
    </location>
</feature>
<comment type="subunit">
    <text evidence="7">Homodimer.</text>
</comment>
<feature type="domain" description="Lactate/malate dehydrogenase C-terminal" evidence="28">
    <location>
        <begin position="1939"/>
        <end position="2102"/>
    </location>
</feature>
<evidence type="ECO:0000256" key="22">
    <source>
        <dbReference type="ARBA" id="ARBA00023289"/>
    </source>
</evidence>
<evidence type="ECO:0000256" key="2">
    <source>
        <dbReference type="ARBA" id="ARBA00004342"/>
    </source>
</evidence>
<dbReference type="SUPFAM" id="SSF53474">
    <property type="entry name" value="alpha/beta-Hydrolases"/>
    <property type="match status" value="2"/>
</dbReference>
<dbReference type="Pfam" id="PF19292">
    <property type="entry name" value="KPBB_C"/>
    <property type="match status" value="1"/>
</dbReference>
<dbReference type="InterPro" id="IPR008928">
    <property type="entry name" value="6-hairpin_glycosidase_sf"/>
</dbReference>
<dbReference type="InterPro" id="IPR045583">
    <property type="entry name" value="KPBA/B_C"/>
</dbReference>
<dbReference type="PROSITE" id="PS00068">
    <property type="entry name" value="MDH"/>
    <property type="match status" value="1"/>
</dbReference>
<keyword evidence="31" id="KW-1185">Reference proteome</keyword>
<dbReference type="PANTHER" id="PTHR10749:SF7">
    <property type="entry name" value="PHOSPHORYLASE B KINASE REGULATORY SUBUNIT ALPHA-RELATED"/>
    <property type="match status" value="1"/>
</dbReference>
<evidence type="ECO:0000256" key="7">
    <source>
        <dbReference type="ARBA" id="ARBA00011738"/>
    </source>
</evidence>
<dbReference type="InterPro" id="IPR001252">
    <property type="entry name" value="Malate_DH_AS"/>
</dbReference>
<comment type="similarity">
    <text evidence="4 24">Belongs to the phosphorylase b kinase regulatory chain family.</text>
</comment>
<dbReference type="GO" id="GO:0005886">
    <property type="term" value="C:plasma membrane"/>
    <property type="evidence" value="ECO:0007669"/>
    <property type="project" value="UniProtKB-SubCell"/>
</dbReference>
<dbReference type="NCBIfam" id="TIGR01772">
    <property type="entry name" value="MDH_euk_gproteo"/>
    <property type="match status" value="1"/>
</dbReference>
<dbReference type="Gene3D" id="3.90.110.10">
    <property type="entry name" value="Lactate dehydrogenase/glycoside hydrolase, family 4, C-terminal"/>
    <property type="match status" value="1"/>
</dbReference>
<evidence type="ECO:0000313" key="31">
    <source>
        <dbReference type="Proteomes" id="UP000005239"/>
    </source>
</evidence>
<dbReference type="Proteomes" id="UP000005239">
    <property type="component" value="Unassembled WGS sequence"/>
</dbReference>
<feature type="domain" description="Phosphorylase b kinase regulatory subunit alpha/beta C-terminal" evidence="29">
    <location>
        <begin position="1040"/>
        <end position="1203"/>
    </location>
</feature>
<comment type="similarity">
    <text evidence="6">Belongs to the peptidase S28 family.</text>
</comment>
<evidence type="ECO:0000256" key="6">
    <source>
        <dbReference type="ARBA" id="ARBA00011079"/>
    </source>
</evidence>
<reference evidence="31" key="1">
    <citation type="journal article" date="2008" name="Nat. Genet.">
        <title>The Pristionchus pacificus genome provides a unique perspective on nematode lifestyle and parasitism.</title>
        <authorList>
            <person name="Dieterich C."/>
            <person name="Clifton S.W."/>
            <person name="Schuster L.N."/>
            <person name="Chinwalla A."/>
            <person name="Delehaunty K."/>
            <person name="Dinkelacker I."/>
            <person name="Fulton L."/>
            <person name="Fulton R."/>
            <person name="Godfrey J."/>
            <person name="Minx P."/>
            <person name="Mitreva M."/>
            <person name="Roeseler W."/>
            <person name="Tian H."/>
            <person name="Witte H."/>
            <person name="Yang S.P."/>
            <person name="Wilson R.K."/>
            <person name="Sommer R.J."/>
        </authorList>
    </citation>
    <scope>NUCLEOTIDE SEQUENCE [LARGE SCALE GENOMIC DNA]</scope>
    <source>
        <strain evidence="31">PS312</strain>
    </source>
</reference>
<comment type="similarity">
    <text evidence="5">Belongs to the LDH/MDH superfamily. MDH type 1 family.</text>
</comment>
<feature type="domain" description="GH15-like" evidence="27">
    <location>
        <begin position="9"/>
        <end position="963"/>
    </location>
</feature>
<evidence type="ECO:0000256" key="19">
    <source>
        <dbReference type="ARBA" id="ARBA00023180"/>
    </source>
</evidence>
<dbReference type="InterPro" id="IPR042269">
    <property type="entry name" value="Ser_carbopepase_S28_SKS"/>
</dbReference>
<keyword evidence="22 24" id="KW-0636">Prenylation</keyword>
<evidence type="ECO:0000259" key="29">
    <source>
        <dbReference type="Pfam" id="PF19292"/>
    </source>
</evidence>
<dbReference type="EnsemblMetazoa" id="PPA19873.1">
    <property type="protein sequence ID" value="PPA19873.1"/>
    <property type="gene ID" value="WBGene00109427"/>
</dbReference>
<dbReference type="GO" id="GO:0006099">
    <property type="term" value="P:tricarboxylic acid cycle"/>
    <property type="evidence" value="ECO:0007669"/>
    <property type="project" value="UniProtKB-KW"/>
</dbReference>
<evidence type="ECO:0000256" key="13">
    <source>
        <dbReference type="ARBA" id="ARBA00022801"/>
    </source>
</evidence>
<dbReference type="InterPro" id="IPR010097">
    <property type="entry name" value="Malate_DH_type1"/>
</dbReference>
<evidence type="ECO:0000256" key="21">
    <source>
        <dbReference type="ARBA" id="ARBA00023288"/>
    </source>
</evidence>
<keyword evidence="13" id="KW-0378">Hydrolase</keyword>
<evidence type="ECO:0000256" key="12">
    <source>
        <dbReference type="ARBA" id="ARBA00022729"/>
    </source>
</evidence>
<evidence type="ECO:0000256" key="25">
    <source>
        <dbReference type="SAM" id="MobiDB-lite"/>
    </source>
</evidence>
<dbReference type="PANTHER" id="PTHR10749">
    <property type="entry name" value="PHOSPHORYLASE B KINASE REGULATORY SUBUNIT"/>
    <property type="match status" value="1"/>
</dbReference>
<evidence type="ECO:0000256" key="15">
    <source>
        <dbReference type="ARBA" id="ARBA00022860"/>
    </source>
</evidence>
<feature type="region of interest" description="Disordered" evidence="25">
    <location>
        <begin position="660"/>
        <end position="684"/>
    </location>
</feature>
<evidence type="ECO:0000256" key="17">
    <source>
        <dbReference type="ARBA" id="ARBA00023027"/>
    </source>
</evidence>
<keyword evidence="14" id="KW-0720">Serine protease</keyword>
<name>A0A2A6D386_PRIPA</name>
<evidence type="ECO:0000256" key="10">
    <source>
        <dbReference type="ARBA" id="ARBA00022553"/>
    </source>
</evidence>
<evidence type="ECO:0000256" key="14">
    <source>
        <dbReference type="ARBA" id="ARBA00022825"/>
    </source>
</evidence>
<keyword evidence="11 24" id="KW-0321">Glycogen metabolism</keyword>
<evidence type="ECO:0000256" key="9">
    <source>
        <dbReference type="ARBA" id="ARBA00022532"/>
    </source>
</evidence>
<keyword evidence="12" id="KW-0732">Signal</keyword>
<dbReference type="Pfam" id="PF00723">
    <property type="entry name" value="Glyco_hydro_15"/>
    <property type="match status" value="1"/>
</dbReference>
<keyword evidence="15 24" id="KW-0112">Calmodulin-binding</keyword>
<protein>
    <recommendedName>
        <fullName evidence="24">Phosphorylase b kinase regulatory subunit</fullName>
    </recommendedName>
</protein>
<dbReference type="SUPFAM" id="SSF56327">
    <property type="entry name" value="LDH C-terminal domain-like"/>
    <property type="match status" value="1"/>
</dbReference>
<evidence type="ECO:0000259" key="26">
    <source>
        <dbReference type="Pfam" id="PF00056"/>
    </source>
</evidence>
<evidence type="ECO:0000256" key="11">
    <source>
        <dbReference type="ARBA" id="ARBA00022600"/>
    </source>
</evidence>
<evidence type="ECO:0000256" key="18">
    <source>
        <dbReference type="ARBA" id="ARBA00023136"/>
    </source>
</evidence>
<feature type="domain" description="Lactate/malate dehydrogenase N-terminal" evidence="26">
    <location>
        <begin position="1795"/>
        <end position="1937"/>
    </location>
</feature>
<dbReference type="InterPro" id="IPR036291">
    <property type="entry name" value="NAD(P)-bd_dom_sf"/>
</dbReference>
<dbReference type="InterPro" id="IPR008758">
    <property type="entry name" value="Peptidase_S28"/>
</dbReference>